<comment type="caution">
    <text evidence="1">The sequence shown here is derived from an EMBL/GenBank/DDBJ whole genome shotgun (WGS) entry which is preliminary data.</text>
</comment>
<evidence type="ECO:0000313" key="1">
    <source>
        <dbReference type="EMBL" id="MQU29861.1"/>
    </source>
</evidence>
<dbReference type="AlphaFoldDB" id="A0A7X1Y3X2"/>
<keyword evidence="2" id="KW-1185">Reference proteome</keyword>
<dbReference type="Proteomes" id="UP000470186">
    <property type="component" value="Unassembled WGS sequence"/>
</dbReference>
<proteinExistence type="predicted"/>
<dbReference type="EMBL" id="WIVX01000001">
    <property type="protein sequence ID" value="MQU29861.1"/>
    <property type="molecule type" value="Genomic_DNA"/>
</dbReference>
<accession>A0A7X1Y3X2</accession>
<protein>
    <submittedName>
        <fullName evidence="1">Uncharacterized protein</fullName>
    </submittedName>
</protein>
<dbReference type="RefSeq" id="WP_153350381.1">
    <property type="nucleotide sequence ID" value="NZ_WIVX01000001.1"/>
</dbReference>
<organism evidence="1 2">
    <name type="scientific">Pseudomonas helleri</name>
    <dbReference type="NCBI Taxonomy" id="1608996"/>
    <lineage>
        <taxon>Bacteria</taxon>
        <taxon>Pseudomonadati</taxon>
        <taxon>Pseudomonadota</taxon>
        <taxon>Gammaproteobacteria</taxon>
        <taxon>Pseudomonadales</taxon>
        <taxon>Pseudomonadaceae</taxon>
        <taxon>Pseudomonas</taxon>
    </lineage>
</organism>
<reference evidence="1 2" key="1">
    <citation type="submission" date="2019-10" db="EMBL/GenBank/DDBJ databases">
        <title>Evaluation of single-gene subtyping targets for Pseudomonas.</title>
        <authorList>
            <person name="Reichler S.J."/>
            <person name="Orsi R.H."/>
            <person name="Wiedmann M."/>
            <person name="Martin N.H."/>
            <person name="Murphy S.I."/>
        </authorList>
    </citation>
    <scope>NUCLEOTIDE SEQUENCE [LARGE SCALE GENOMIC DNA]</scope>
    <source>
        <strain evidence="1 2">FSL R10-2107</strain>
    </source>
</reference>
<sequence>MSFDWIYDGVDMSIRDYFATAIARQEPGVTFDDCVHDFSGYELKEIVNASDVTAFRSKDDSWIYQRQVWSPTRVYFICQDGTQQVQSRPRNPPGHD</sequence>
<gene>
    <name evidence="1" type="ORF">GHO30_00365</name>
</gene>
<name>A0A7X1Y3X2_9PSED</name>
<evidence type="ECO:0000313" key="2">
    <source>
        <dbReference type="Proteomes" id="UP000470186"/>
    </source>
</evidence>